<dbReference type="AlphaFoldDB" id="A0A9E7AIG1"/>
<dbReference type="SMART" id="SM00382">
    <property type="entry name" value="AAA"/>
    <property type="match status" value="1"/>
</dbReference>
<keyword evidence="7" id="KW-0472">Membrane</keyword>
<evidence type="ECO:0000256" key="3">
    <source>
        <dbReference type="ARBA" id="ARBA00022448"/>
    </source>
</evidence>
<dbReference type="InterPro" id="IPR013563">
    <property type="entry name" value="Oligopep_ABC_C"/>
</dbReference>
<evidence type="ECO:0000313" key="11">
    <source>
        <dbReference type="Proteomes" id="UP000831562"/>
    </source>
</evidence>
<dbReference type="GO" id="GO:0016887">
    <property type="term" value="F:ATP hydrolysis activity"/>
    <property type="evidence" value="ECO:0007669"/>
    <property type="project" value="InterPro"/>
</dbReference>
<keyword evidence="3" id="KW-0813">Transport</keyword>
<sequence>MAEKTDALAQESDQTKETKDASFEHVIEGPNGQSVKFCSLEERKLAQETAQKEREEQCKKNVLLDVNHLDVTLFTEDGALPAVSDLSFIMRKGETLAVVGESGCGKSMTALSVMGLLPTPPAQITGGEIIFEGTDLTQLPRGGMRDFRGNRIGMIFQEPMTSLNPVMKSGLQIREGILVHNPNMSKQEADQKALDMIKLVGIPAPEKVFSSYPHELSGGMRQRVMIAMALACQPSLLICDEPTTALDVTVQAQILQIIDRMKQDLGTAVMLITHDMGVVSEMADWVLVMYAGHRVEYAQSAELFTNPLHPYAQGLIASIPSFDEHTKELYAIPGSVPMLSHMPSGCPFHPRCPFAKDICKNRRPGLTAVGEDNCHTVSCWKYTDEWGE</sequence>
<dbReference type="InterPro" id="IPR017871">
    <property type="entry name" value="ABC_transporter-like_CS"/>
</dbReference>
<organism evidence="10 11">
    <name type="scientific">Lancefieldella parvula</name>
    <dbReference type="NCBI Taxonomy" id="1382"/>
    <lineage>
        <taxon>Bacteria</taxon>
        <taxon>Bacillati</taxon>
        <taxon>Actinomycetota</taxon>
        <taxon>Coriobacteriia</taxon>
        <taxon>Coriobacteriales</taxon>
        <taxon>Atopobiaceae</taxon>
        <taxon>Lancefieldella</taxon>
    </lineage>
</organism>
<evidence type="ECO:0000256" key="2">
    <source>
        <dbReference type="ARBA" id="ARBA00005417"/>
    </source>
</evidence>
<protein>
    <submittedName>
        <fullName evidence="10">ABC transporter ATP-binding protein</fullName>
    </submittedName>
</protein>
<keyword evidence="6 10" id="KW-0067">ATP-binding</keyword>
<dbReference type="PROSITE" id="PS00211">
    <property type="entry name" value="ABC_TRANSPORTER_1"/>
    <property type="match status" value="1"/>
</dbReference>
<reference evidence="10" key="1">
    <citation type="submission" date="2022-05" db="EMBL/GenBank/DDBJ databases">
        <title>Using nanopore sequencing to obtain complete genomes from saliva samples.</title>
        <authorList>
            <person name="Baker J.L."/>
        </authorList>
    </citation>
    <scope>NUCLEOTIDE SEQUENCE</scope>
    <source>
        <strain evidence="10">JCVI-JB-Lp32</strain>
    </source>
</reference>
<comment type="subcellular location">
    <subcellularLocation>
        <location evidence="1">Cell membrane</location>
        <topology evidence="1">Peripheral membrane protein</topology>
    </subcellularLocation>
</comment>
<dbReference type="GO" id="GO:0005524">
    <property type="term" value="F:ATP binding"/>
    <property type="evidence" value="ECO:0007669"/>
    <property type="project" value="UniProtKB-KW"/>
</dbReference>
<dbReference type="PANTHER" id="PTHR43297:SF2">
    <property type="entry name" value="DIPEPTIDE TRANSPORT ATP-BINDING PROTEIN DPPD"/>
    <property type="match status" value="1"/>
</dbReference>
<dbReference type="Pfam" id="PF08352">
    <property type="entry name" value="oligo_HPY"/>
    <property type="match status" value="1"/>
</dbReference>
<dbReference type="Proteomes" id="UP000831562">
    <property type="component" value="Chromosome"/>
</dbReference>
<evidence type="ECO:0000256" key="4">
    <source>
        <dbReference type="ARBA" id="ARBA00022475"/>
    </source>
</evidence>
<feature type="compositionally biased region" description="Basic and acidic residues" evidence="8">
    <location>
        <begin position="13"/>
        <end position="26"/>
    </location>
</feature>
<dbReference type="GO" id="GO:0015833">
    <property type="term" value="P:peptide transport"/>
    <property type="evidence" value="ECO:0007669"/>
    <property type="project" value="InterPro"/>
</dbReference>
<dbReference type="InterPro" id="IPR050388">
    <property type="entry name" value="ABC_Ni/Peptide_Import"/>
</dbReference>
<dbReference type="SUPFAM" id="SSF52540">
    <property type="entry name" value="P-loop containing nucleoside triphosphate hydrolases"/>
    <property type="match status" value="1"/>
</dbReference>
<evidence type="ECO:0000259" key="9">
    <source>
        <dbReference type="PROSITE" id="PS50893"/>
    </source>
</evidence>
<dbReference type="InterPro" id="IPR027417">
    <property type="entry name" value="P-loop_NTPase"/>
</dbReference>
<proteinExistence type="inferred from homology"/>
<evidence type="ECO:0000256" key="7">
    <source>
        <dbReference type="ARBA" id="ARBA00023136"/>
    </source>
</evidence>
<feature type="region of interest" description="Disordered" evidence="8">
    <location>
        <begin position="1"/>
        <end position="26"/>
    </location>
</feature>
<dbReference type="PANTHER" id="PTHR43297">
    <property type="entry name" value="OLIGOPEPTIDE TRANSPORT ATP-BINDING PROTEIN APPD"/>
    <property type="match status" value="1"/>
</dbReference>
<evidence type="ECO:0000313" key="10">
    <source>
        <dbReference type="EMBL" id="UQF77702.1"/>
    </source>
</evidence>
<dbReference type="CDD" id="cd03257">
    <property type="entry name" value="ABC_NikE_OppD_transporters"/>
    <property type="match status" value="1"/>
</dbReference>
<dbReference type="InterPro" id="IPR003593">
    <property type="entry name" value="AAA+_ATPase"/>
</dbReference>
<dbReference type="GO" id="GO:0005886">
    <property type="term" value="C:plasma membrane"/>
    <property type="evidence" value="ECO:0007669"/>
    <property type="project" value="UniProtKB-SubCell"/>
</dbReference>
<evidence type="ECO:0000256" key="5">
    <source>
        <dbReference type="ARBA" id="ARBA00022741"/>
    </source>
</evidence>
<evidence type="ECO:0000256" key="8">
    <source>
        <dbReference type="SAM" id="MobiDB-lite"/>
    </source>
</evidence>
<dbReference type="FunFam" id="3.40.50.300:FF:000016">
    <property type="entry name" value="Oligopeptide ABC transporter ATP-binding component"/>
    <property type="match status" value="1"/>
</dbReference>
<dbReference type="NCBIfam" id="TIGR01727">
    <property type="entry name" value="oligo_HPY"/>
    <property type="match status" value="1"/>
</dbReference>
<dbReference type="PROSITE" id="PS50893">
    <property type="entry name" value="ABC_TRANSPORTER_2"/>
    <property type="match status" value="1"/>
</dbReference>
<dbReference type="InterPro" id="IPR003439">
    <property type="entry name" value="ABC_transporter-like_ATP-bd"/>
</dbReference>
<feature type="domain" description="ABC transporter" evidence="9">
    <location>
        <begin position="66"/>
        <end position="316"/>
    </location>
</feature>
<evidence type="ECO:0000256" key="6">
    <source>
        <dbReference type="ARBA" id="ARBA00022840"/>
    </source>
</evidence>
<comment type="similarity">
    <text evidence="2">Belongs to the ABC transporter superfamily.</text>
</comment>
<accession>A0A9E7AIG1</accession>
<dbReference type="Pfam" id="PF00005">
    <property type="entry name" value="ABC_tran"/>
    <property type="match status" value="1"/>
</dbReference>
<gene>
    <name evidence="10" type="ORF">M3I19_05275</name>
</gene>
<name>A0A9E7AIG1_9ACTN</name>
<keyword evidence="4" id="KW-1003">Cell membrane</keyword>
<dbReference type="Gene3D" id="3.40.50.300">
    <property type="entry name" value="P-loop containing nucleotide triphosphate hydrolases"/>
    <property type="match status" value="1"/>
</dbReference>
<evidence type="ECO:0000256" key="1">
    <source>
        <dbReference type="ARBA" id="ARBA00004202"/>
    </source>
</evidence>
<keyword evidence="5" id="KW-0547">Nucleotide-binding</keyword>
<dbReference type="EMBL" id="CP097092">
    <property type="protein sequence ID" value="UQF77702.1"/>
    <property type="molecule type" value="Genomic_DNA"/>
</dbReference>